<proteinExistence type="predicted"/>
<dbReference type="Pfam" id="PF03108">
    <property type="entry name" value="DBD_Tnp_Mut"/>
    <property type="match status" value="1"/>
</dbReference>
<evidence type="ECO:0000313" key="4">
    <source>
        <dbReference type="Proteomes" id="UP001152523"/>
    </source>
</evidence>
<feature type="compositionally biased region" description="Acidic residues" evidence="1">
    <location>
        <begin position="9"/>
        <end position="33"/>
    </location>
</feature>
<protein>
    <recommendedName>
        <fullName evidence="2">Transposase MuDR plant domain-containing protein</fullName>
    </recommendedName>
</protein>
<dbReference type="InterPro" id="IPR004332">
    <property type="entry name" value="Transposase_MuDR"/>
</dbReference>
<feature type="domain" description="Transposase MuDR plant" evidence="2">
    <location>
        <begin position="74"/>
        <end position="117"/>
    </location>
</feature>
<dbReference type="Proteomes" id="UP001152523">
    <property type="component" value="Unassembled WGS sequence"/>
</dbReference>
<gene>
    <name evidence="3" type="ORF">CEPIT_LOCUS15712</name>
</gene>
<evidence type="ECO:0000256" key="1">
    <source>
        <dbReference type="SAM" id="MobiDB-lite"/>
    </source>
</evidence>
<dbReference type="AlphaFoldDB" id="A0AAV0DHE4"/>
<name>A0AAV0DHE4_9ASTE</name>
<comment type="caution">
    <text evidence="3">The sequence shown here is derived from an EMBL/GenBank/DDBJ whole genome shotgun (WGS) entry which is preliminary data.</text>
</comment>
<evidence type="ECO:0000313" key="3">
    <source>
        <dbReference type="EMBL" id="CAH9101755.1"/>
    </source>
</evidence>
<sequence length="118" mass="13694">MVHLFVDGQDTDDDADENINGDDMTEYDEDDGDTVTATAPSSHFTRIYDLSEGFTDVWMSGSGMKRFTPEGEFDVGQQFDDKEQVINMVSLYSIKRNQFYRVMESDKHKWVEQCKRKK</sequence>
<dbReference type="EMBL" id="CAMAPF010000113">
    <property type="protein sequence ID" value="CAH9101755.1"/>
    <property type="molecule type" value="Genomic_DNA"/>
</dbReference>
<organism evidence="3 4">
    <name type="scientific">Cuscuta epithymum</name>
    <dbReference type="NCBI Taxonomy" id="186058"/>
    <lineage>
        <taxon>Eukaryota</taxon>
        <taxon>Viridiplantae</taxon>
        <taxon>Streptophyta</taxon>
        <taxon>Embryophyta</taxon>
        <taxon>Tracheophyta</taxon>
        <taxon>Spermatophyta</taxon>
        <taxon>Magnoliopsida</taxon>
        <taxon>eudicotyledons</taxon>
        <taxon>Gunneridae</taxon>
        <taxon>Pentapetalae</taxon>
        <taxon>asterids</taxon>
        <taxon>lamiids</taxon>
        <taxon>Solanales</taxon>
        <taxon>Convolvulaceae</taxon>
        <taxon>Cuscuteae</taxon>
        <taxon>Cuscuta</taxon>
        <taxon>Cuscuta subgen. Cuscuta</taxon>
    </lineage>
</organism>
<keyword evidence="4" id="KW-1185">Reference proteome</keyword>
<evidence type="ECO:0000259" key="2">
    <source>
        <dbReference type="Pfam" id="PF03108"/>
    </source>
</evidence>
<reference evidence="3" key="1">
    <citation type="submission" date="2022-07" db="EMBL/GenBank/DDBJ databases">
        <authorList>
            <person name="Macas J."/>
            <person name="Novak P."/>
            <person name="Neumann P."/>
        </authorList>
    </citation>
    <scope>NUCLEOTIDE SEQUENCE</scope>
</reference>
<accession>A0AAV0DHE4</accession>
<feature type="region of interest" description="Disordered" evidence="1">
    <location>
        <begin position="1"/>
        <end position="34"/>
    </location>
</feature>